<sequence>MKMRNKRLVYHVLIIFAALLTGGLTYPSYVSQFAFIVAGVGFFFTVGVLVPSTRKNVEWL</sequence>
<keyword evidence="1" id="KW-0812">Transmembrane</keyword>
<name>A0A917B053_HALAA</name>
<proteinExistence type="predicted"/>
<dbReference type="RefSeq" id="WP_188376462.1">
    <property type="nucleotide sequence ID" value="NZ_BMEL01000001.1"/>
</dbReference>
<protein>
    <submittedName>
        <fullName evidence="2">Uncharacterized protein</fullName>
    </submittedName>
</protein>
<keyword evidence="3" id="KW-1185">Reference proteome</keyword>
<dbReference type="EMBL" id="BMEL01000001">
    <property type="protein sequence ID" value="GGF14298.1"/>
    <property type="molecule type" value="Genomic_DNA"/>
</dbReference>
<evidence type="ECO:0000256" key="1">
    <source>
        <dbReference type="SAM" id="Phobius"/>
    </source>
</evidence>
<accession>A0A917B053</accession>
<dbReference type="AlphaFoldDB" id="A0A917B053"/>
<evidence type="ECO:0000313" key="2">
    <source>
        <dbReference type="EMBL" id="GGF14298.1"/>
    </source>
</evidence>
<reference evidence="2" key="2">
    <citation type="submission" date="2020-09" db="EMBL/GenBank/DDBJ databases">
        <authorList>
            <person name="Sun Q."/>
            <person name="Zhou Y."/>
        </authorList>
    </citation>
    <scope>NUCLEOTIDE SEQUENCE</scope>
    <source>
        <strain evidence="2">CGMCC 1.12153</strain>
    </source>
</reference>
<keyword evidence="1" id="KW-0472">Membrane</keyword>
<organism evidence="2 3">
    <name type="scientific">Halobacillus andaensis</name>
    <dbReference type="NCBI Taxonomy" id="1176239"/>
    <lineage>
        <taxon>Bacteria</taxon>
        <taxon>Bacillati</taxon>
        <taxon>Bacillota</taxon>
        <taxon>Bacilli</taxon>
        <taxon>Bacillales</taxon>
        <taxon>Bacillaceae</taxon>
        <taxon>Halobacillus</taxon>
    </lineage>
</organism>
<keyword evidence="1" id="KW-1133">Transmembrane helix</keyword>
<reference evidence="2" key="1">
    <citation type="journal article" date="2014" name="Int. J. Syst. Evol. Microbiol.">
        <title>Complete genome sequence of Corynebacterium casei LMG S-19264T (=DSM 44701T), isolated from a smear-ripened cheese.</title>
        <authorList>
            <consortium name="US DOE Joint Genome Institute (JGI-PGF)"/>
            <person name="Walter F."/>
            <person name="Albersmeier A."/>
            <person name="Kalinowski J."/>
            <person name="Ruckert C."/>
        </authorList>
    </citation>
    <scope>NUCLEOTIDE SEQUENCE</scope>
    <source>
        <strain evidence="2">CGMCC 1.12153</strain>
    </source>
</reference>
<evidence type="ECO:0000313" key="3">
    <source>
        <dbReference type="Proteomes" id="UP000660110"/>
    </source>
</evidence>
<feature type="transmembrane region" description="Helical" evidence="1">
    <location>
        <begin position="33"/>
        <end position="50"/>
    </location>
</feature>
<gene>
    <name evidence="2" type="ORF">GCM10010954_11240</name>
</gene>
<comment type="caution">
    <text evidence="2">The sequence shown here is derived from an EMBL/GenBank/DDBJ whole genome shotgun (WGS) entry which is preliminary data.</text>
</comment>
<dbReference type="Proteomes" id="UP000660110">
    <property type="component" value="Unassembled WGS sequence"/>
</dbReference>